<dbReference type="EMBL" id="UXUI01012748">
    <property type="protein sequence ID" value="VDD97063.1"/>
    <property type="molecule type" value="Genomic_DNA"/>
</dbReference>
<evidence type="ECO:0000313" key="2">
    <source>
        <dbReference type="EMBL" id="VDD97063.1"/>
    </source>
</evidence>
<reference evidence="2 3" key="2">
    <citation type="submission" date="2018-10" db="EMBL/GenBank/DDBJ databases">
        <authorList>
            <consortium name="Pathogen Informatics"/>
        </authorList>
    </citation>
    <scope>NUCLEOTIDE SEQUENCE [LARGE SCALE GENOMIC DNA]</scope>
</reference>
<name>A0A0N4VNR8_ENTVE</name>
<evidence type="ECO:0000313" key="4">
    <source>
        <dbReference type="WBParaSite" id="EVEC_0001263601-mRNA-1"/>
    </source>
</evidence>
<dbReference type="WBParaSite" id="EVEC_0001263601-mRNA-1">
    <property type="protein sequence ID" value="EVEC_0001263601-mRNA-1"/>
    <property type="gene ID" value="EVEC_0001263601"/>
</dbReference>
<dbReference type="Proteomes" id="UP000274131">
    <property type="component" value="Unassembled WGS sequence"/>
</dbReference>
<feature type="region of interest" description="Disordered" evidence="1">
    <location>
        <begin position="38"/>
        <end position="58"/>
    </location>
</feature>
<proteinExistence type="predicted"/>
<organism evidence="4">
    <name type="scientific">Enterobius vermicularis</name>
    <name type="common">Human pinworm</name>
    <dbReference type="NCBI Taxonomy" id="51028"/>
    <lineage>
        <taxon>Eukaryota</taxon>
        <taxon>Metazoa</taxon>
        <taxon>Ecdysozoa</taxon>
        <taxon>Nematoda</taxon>
        <taxon>Chromadorea</taxon>
        <taxon>Rhabditida</taxon>
        <taxon>Spirurina</taxon>
        <taxon>Oxyuridomorpha</taxon>
        <taxon>Oxyuroidea</taxon>
        <taxon>Oxyuridae</taxon>
        <taxon>Enterobius</taxon>
    </lineage>
</organism>
<evidence type="ECO:0000256" key="1">
    <source>
        <dbReference type="SAM" id="MobiDB-lite"/>
    </source>
</evidence>
<evidence type="ECO:0000313" key="3">
    <source>
        <dbReference type="Proteomes" id="UP000274131"/>
    </source>
</evidence>
<protein>
    <submittedName>
        <fullName evidence="4">CsbD family protein</fullName>
    </submittedName>
</protein>
<reference evidence="4" key="1">
    <citation type="submission" date="2017-02" db="UniProtKB">
        <authorList>
            <consortium name="WormBaseParasite"/>
        </authorList>
    </citation>
    <scope>IDENTIFICATION</scope>
</reference>
<accession>A0A0N4VNR8</accession>
<keyword evidence="3" id="KW-1185">Reference proteome</keyword>
<gene>
    <name evidence="2" type="ORF">EVEC_LOCUS11814</name>
</gene>
<sequence length="79" mass="9245">MFYRPSRVLFCWWVDVSGNKNERNSRRSFEEERDWEAKEWRGTGGERQKDLELGREEKESIAGTAQDVLGSVQKFSDGS</sequence>
<dbReference type="AlphaFoldDB" id="A0A0N4VNR8"/>